<sequence length="136" mass="14915">MHWLVSVGLFIAVAYGAGAMLGDAPSDASRSWLFWSGLILAVVSSCAMKISGLQRITSLLRDLLIGAWLGWGLRKLGLDRPWVLRAFRFIGYDASPDAQGQELQRRVLSWSRLNDALLVLGWFGAVVGVALVWASR</sequence>
<reference evidence="3" key="1">
    <citation type="journal article" date="2021" name="Syst. Appl. Microbiol.">
        <title>Roseomonas hellenica sp. nov., isolated from roots of wild-growing Alkanna tinctoria.</title>
        <authorList>
            <person name="Rat A."/>
            <person name="Naranjo H.D."/>
            <person name="Lebbe L."/>
            <person name="Cnockaert M."/>
            <person name="Krigas N."/>
            <person name="Grigoriadou K."/>
            <person name="Maloupa E."/>
            <person name="Willems A."/>
        </authorList>
    </citation>
    <scope>NUCLEOTIDE SEQUENCE [LARGE SCALE GENOMIC DNA]</scope>
    <source>
        <strain evidence="3">LMG 31523</strain>
    </source>
</reference>
<feature type="transmembrane region" description="Helical" evidence="1">
    <location>
        <begin position="32"/>
        <end position="51"/>
    </location>
</feature>
<protein>
    <submittedName>
        <fullName evidence="2">Uncharacterized protein</fullName>
    </submittedName>
</protein>
<dbReference type="EMBL" id="JAAGBB010000004">
    <property type="protein sequence ID" value="MBR0663547.1"/>
    <property type="molecule type" value="Genomic_DNA"/>
</dbReference>
<feature type="transmembrane region" description="Helical" evidence="1">
    <location>
        <begin position="116"/>
        <end position="134"/>
    </location>
</feature>
<accession>A0ABS5ETD5</accession>
<evidence type="ECO:0000313" key="2">
    <source>
        <dbReference type="EMBL" id="MBR0663547.1"/>
    </source>
</evidence>
<gene>
    <name evidence="2" type="ORF">GXW71_04175</name>
</gene>
<evidence type="ECO:0000256" key="1">
    <source>
        <dbReference type="SAM" id="Phobius"/>
    </source>
</evidence>
<keyword evidence="1" id="KW-1133">Transmembrane helix</keyword>
<evidence type="ECO:0000313" key="3">
    <source>
        <dbReference type="Proteomes" id="UP001196870"/>
    </source>
</evidence>
<name>A0ABS5ETD5_9PROT</name>
<keyword evidence="3" id="KW-1185">Reference proteome</keyword>
<keyword evidence="1" id="KW-0472">Membrane</keyword>
<keyword evidence="1" id="KW-0812">Transmembrane</keyword>
<dbReference type="Proteomes" id="UP001196870">
    <property type="component" value="Unassembled WGS sequence"/>
</dbReference>
<organism evidence="2 3">
    <name type="scientific">Plastoroseomonas hellenica</name>
    <dbReference type="NCBI Taxonomy" id="2687306"/>
    <lineage>
        <taxon>Bacteria</taxon>
        <taxon>Pseudomonadati</taxon>
        <taxon>Pseudomonadota</taxon>
        <taxon>Alphaproteobacteria</taxon>
        <taxon>Acetobacterales</taxon>
        <taxon>Acetobacteraceae</taxon>
        <taxon>Plastoroseomonas</taxon>
    </lineage>
</organism>
<dbReference type="RefSeq" id="WP_211851144.1">
    <property type="nucleotide sequence ID" value="NZ_JAAGBB010000004.1"/>
</dbReference>
<comment type="caution">
    <text evidence="2">The sequence shown here is derived from an EMBL/GenBank/DDBJ whole genome shotgun (WGS) entry which is preliminary data.</text>
</comment>
<proteinExistence type="predicted"/>